<organism evidence="1 2">
    <name type="scientific">Calicophoron daubneyi</name>
    <name type="common">Rumen fluke</name>
    <name type="synonym">Paramphistomum daubneyi</name>
    <dbReference type="NCBI Taxonomy" id="300641"/>
    <lineage>
        <taxon>Eukaryota</taxon>
        <taxon>Metazoa</taxon>
        <taxon>Spiralia</taxon>
        <taxon>Lophotrochozoa</taxon>
        <taxon>Platyhelminthes</taxon>
        <taxon>Trematoda</taxon>
        <taxon>Digenea</taxon>
        <taxon>Plagiorchiida</taxon>
        <taxon>Pronocephalata</taxon>
        <taxon>Paramphistomoidea</taxon>
        <taxon>Paramphistomidae</taxon>
        <taxon>Calicophoron</taxon>
    </lineage>
</organism>
<proteinExistence type="predicted"/>
<evidence type="ECO:0000313" key="1">
    <source>
        <dbReference type="EMBL" id="CAL5137942.1"/>
    </source>
</evidence>
<sequence>MSFITREGRELLGGERIDWVEEYHERELAREEFFRSLEKQRKQEKQESDERFRTTYSEKYTLHKCPPLGTKIVKEDDVELYKRIRKEVEQHFAPIEYPVDYRSVTKIDFGGNELPKRAAPEPELCAMVREQPITFWTEHFDCVPGVTKPGIQSSSPFGKNASFTKPVDAYATGPVPGEMPEYPS</sequence>
<comment type="caution">
    <text evidence="1">The sequence shown here is derived from an EMBL/GenBank/DDBJ whole genome shotgun (WGS) entry which is preliminary data.</text>
</comment>
<reference evidence="1" key="1">
    <citation type="submission" date="2024-06" db="EMBL/GenBank/DDBJ databases">
        <authorList>
            <person name="Liu X."/>
            <person name="Lenzi L."/>
            <person name="Haldenby T S."/>
            <person name="Uol C."/>
        </authorList>
    </citation>
    <scope>NUCLEOTIDE SEQUENCE</scope>
</reference>
<name>A0AAV2TNB2_CALDB</name>
<dbReference type="GO" id="GO:0045944">
    <property type="term" value="P:positive regulation of transcription by RNA polymerase II"/>
    <property type="evidence" value="ECO:0007669"/>
    <property type="project" value="TreeGrafter"/>
</dbReference>
<dbReference type="PANTHER" id="PTHR15510:SF5">
    <property type="entry name" value="SPERM-ASSOCIATED ANTIGEN 8"/>
    <property type="match status" value="1"/>
</dbReference>
<dbReference type="EMBL" id="CAXLJL010000456">
    <property type="protein sequence ID" value="CAL5137942.1"/>
    <property type="molecule type" value="Genomic_DNA"/>
</dbReference>
<evidence type="ECO:0000313" key="2">
    <source>
        <dbReference type="Proteomes" id="UP001497525"/>
    </source>
</evidence>
<dbReference type="Pfam" id="PF22584">
    <property type="entry name" value="CFAP143"/>
    <property type="match status" value="1"/>
</dbReference>
<dbReference type="InterPro" id="IPR026124">
    <property type="entry name" value="Sperm-assoc_Ag8"/>
</dbReference>
<dbReference type="GO" id="GO:0008017">
    <property type="term" value="F:microtubule binding"/>
    <property type="evidence" value="ECO:0007669"/>
    <property type="project" value="InterPro"/>
</dbReference>
<dbReference type="AlphaFoldDB" id="A0AAV2TNB2"/>
<protein>
    <submittedName>
        <fullName evidence="1">Uncharacterized protein</fullName>
    </submittedName>
</protein>
<accession>A0AAV2TNB2</accession>
<dbReference type="PANTHER" id="PTHR15510">
    <property type="entry name" value="SPERM-ASSOCIATED ANTIGEN 8"/>
    <property type="match status" value="1"/>
</dbReference>
<gene>
    <name evidence="1" type="ORF">CDAUBV1_LOCUS12418</name>
</gene>
<dbReference type="Proteomes" id="UP001497525">
    <property type="component" value="Unassembled WGS sequence"/>
</dbReference>
<dbReference type="GO" id="GO:0005737">
    <property type="term" value="C:cytoplasm"/>
    <property type="evidence" value="ECO:0007669"/>
    <property type="project" value="TreeGrafter"/>
</dbReference>
<dbReference type="GO" id="GO:0005634">
    <property type="term" value="C:nucleus"/>
    <property type="evidence" value="ECO:0007669"/>
    <property type="project" value="TreeGrafter"/>
</dbReference>